<comment type="caution">
    <text evidence="1">The sequence shown here is derived from an EMBL/GenBank/DDBJ whole genome shotgun (WGS) entry which is preliminary data.</text>
</comment>
<accession>A0A8J6EYC2</accession>
<reference evidence="1" key="1">
    <citation type="thesis" date="2020" institute="ProQuest LLC" country="789 East Eisenhower Parkway, Ann Arbor, MI, USA">
        <title>Comparative Genomics and Chromosome Evolution.</title>
        <authorList>
            <person name="Mudd A.B."/>
        </authorList>
    </citation>
    <scope>NUCLEOTIDE SEQUENCE</scope>
    <source>
        <strain evidence="1">HN-11 Male</strain>
        <tissue evidence="1">Kidney and liver</tissue>
    </source>
</reference>
<gene>
    <name evidence="1" type="ORF">GDO78_002673</name>
</gene>
<evidence type="ECO:0000313" key="1">
    <source>
        <dbReference type="EMBL" id="KAG9477403.1"/>
    </source>
</evidence>
<dbReference type="Proteomes" id="UP000770717">
    <property type="component" value="Unassembled WGS sequence"/>
</dbReference>
<proteinExistence type="predicted"/>
<dbReference type="EMBL" id="WNTK01000010">
    <property type="protein sequence ID" value="KAG9477403.1"/>
    <property type="molecule type" value="Genomic_DNA"/>
</dbReference>
<name>A0A8J6EYC2_ELECQ</name>
<organism evidence="1 2">
    <name type="scientific">Eleutherodactylus coqui</name>
    <name type="common">Puerto Rican coqui</name>
    <dbReference type="NCBI Taxonomy" id="57060"/>
    <lineage>
        <taxon>Eukaryota</taxon>
        <taxon>Metazoa</taxon>
        <taxon>Chordata</taxon>
        <taxon>Craniata</taxon>
        <taxon>Vertebrata</taxon>
        <taxon>Euteleostomi</taxon>
        <taxon>Amphibia</taxon>
        <taxon>Batrachia</taxon>
        <taxon>Anura</taxon>
        <taxon>Neobatrachia</taxon>
        <taxon>Hyloidea</taxon>
        <taxon>Eleutherodactylidae</taxon>
        <taxon>Eleutherodactylinae</taxon>
        <taxon>Eleutherodactylus</taxon>
        <taxon>Eleutherodactylus</taxon>
    </lineage>
</organism>
<keyword evidence="2" id="KW-1185">Reference proteome</keyword>
<evidence type="ECO:0000313" key="2">
    <source>
        <dbReference type="Proteomes" id="UP000770717"/>
    </source>
</evidence>
<sequence>MHFVSRTLYAFSSSKFYSYFIKFSKTSCTFTPTHIPKGKLSSPLFPKNCIRGLKSEGTERPESYVSYSPALCQYDHNDVIGS</sequence>
<dbReference type="AlphaFoldDB" id="A0A8J6EYC2"/>
<protein>
    <submittedName>
        <fullName evidence="1">Uncharacterized protein</fullName>
    </submittedName>
</protein>